<sequence>MVHRLISVFIFLACAHASDIKKLAVFHFQNQGLETDAAQSIPENIQGELQ</sequence>
<protein>
    <submittedName>
        <fullName evidence="1">Uncharacterized protein</fullName>
    </submittedName>
</protein>
<organism evidence="1">
    <name type="scientific">marine metagenome</name>
    <dbReference type="NCBI Taxonomy" id="408172"/>
    <lineage>
        <taxon>unclassified sequences</taxon>
        <taxon>metagenomes</taxon>
        <taxon>ecological metagenomes</taxon>
    </lineage>
</organism>
<reference evidence="1" key="1">
    <citation type="submission" date="2018-05" db="EMBL/GenBank/DDBJ databases">
        <authorList>
            <person name="Lanie J.A."/>
            <person name="Ng W.-L."/>
            <person name="Kazmierczak K.M."/>
            <person name="Andrzejewski T.M."/>
            <person name="Davidsen T.M."/>
            <person name="Wayne K.J."/>
            <person name="Tettelin H."/>
            <person name="Glass J.I."/>
            <person name="Rusch D."/>
            <person name="Podicherti R."/>
            <person name="Tsui H.-C.T."/>
            <person name="Winkler M.E."/>
        </authorList>
    </citation>
    <scope>NUCLEOTIDE SEQUENCE</scope>
</reference>
<evidence type="ECO:0000313" key="1">
    <source>
        <dbReference type="EMBL" id="SVE55484.1"/>
    </source>
</evidence>
<proteinExistence type="predicted"/>
<gene>
    <name evidence="1" type="ORF">METZ01_LOCUS508338</name>
</gene>
<dbReference type="AlphaFoldDB" id="A0A383EFU1"/>
<name>A0A383EFU1_9ZZZZ</name>
<accession>A0A383EFU1</accession>
<feature type="non-terminal residue" evidence="1">
    <location>
        <position position="50"/>
    </location>
</feature>
<dbReference type="EMBL" id="UINC01225421">
    <property type="protein sequence ID" value="SVE55484.1"/>
    <property type="molecule type" value="Genomic_DNA"/>
</dbReference>